<protein>
    <recommendedName>
        <fullName evidence="3">DUF4911 domain-containing protein</fullName>
    </recommendedName>
</protein>
<keyword evidence="2" id="KW-1185">Reference proteome</keyword>
<organism evidence="1 2">
    <name type="scientific">Thermodesulfatator autotrophicus</name>
    <dbReference type="NCBI Taxonomy" id="1795632"/>
    <lineage>
        <taxon>Bacteria</taxon>
        <taxon>Pseudomonadati</taxon>
        <taxon>Thermodesulfobacteriota</taxon>
        <taxon>Thermodesulfobacteria</taxon>
        <taxon>Thermodesulfobacteriales</taxon>
        <taxon>Thermodesulfatatoraceae</taxon>
        <taxon>Thermodesulfatator</taxon>
    </lineage>
</organism>
<sequence>MKSNEQKDSLSRKEETLLVEVPKDKVYFVKFVLEAAGHLTFMTIKPGGRLVLRFDAEERETLKNLLLNLPFDITIKE</sequence>
<evidence type="ECO:0000313" key="1">
    <source>
        <dbReference type="EMBL" id="OAG28191.1"/>
    </source>
</evidence>
<accession>A0A177E9L1</accession>
<name>A0A177E9L1_9BACT</name>
<gene>
    <name evidence="1" type="ORF">TH606_02780</name>
</gene>
<dbReference type="AlphaFoldDB" id="A0A177E9L1"/>
<proteinExistence type="predicted"/>
<evidence type="ECO:0000313" key="2">
    <source>
        <dbReference type="Proteomes" id="UP000076964"/>
    </source>
</evidence>
<dbReference type="RefSeq" id="WP_068541175.1">
    <property type="nucleotide sequence ID" value="NZ_LSFI01000009.1"/>
</dbReference>
<dbReference type="Proteomes" id="UP000076964">
    <property type="component" value="Unassembled WGS sequence"/>
</dbReference>
<reference evidence="1 2" key="1">
    <citation type="submission" date="2016-02" db="EMBL/GenBank/DDBJ databases">
        <title>Draft genome sequence of Thermodesulfatator sp. S606.</title>
        <authorList>
            <person name="Lai Q."/>
            <person name="Cao J."/>
            <person name="Dupont S."/>
            <person name="Shao Z."/>
            <person name="Jebbar M."/>
            <person name="Alain K."/>
        </authorList>
    </citation>
    <scope>NUCLEOTIDE SEQUENCE [LARGE SCALE GENOMIC DNA]</scope>
    <source>
        <strain evidence="1 2">S606</strain>
    </source>
</reference>
<dbReference type="EMBL" id="LSFI01000009">
    <property type="protein sequence ID" value="OAG28191.1"/>
    <property type="molecule type" value="Genomic_DNA"/>
</dbReference>
<dbReference type="OrthoDB" id="9808418at2"/>
<evidence type="ECO:0008006" key="3">
    <source>
        <dbReference type="Google" id="ProtNLM"/>
    </source>
</evidence>
<dbReference type="Pfam" id="PF16256">
    <property type="entry name" value="DUF4911"/>
    <property type="match status" value="1"/>
</dbReference>
<dbReference type="InterPro" id="IPR032587">
    <property type="entry name" value="DUF4911"/>
</dbReference>
<comment type="caution">
    <text evidence="1">The sequence shown here is derived from an EMBL/GenBank/DDBJ whole genome shotgun (WGS) entry which is preliminary data.</text>
</comment>